<dbReference type="AlphaFoldDB" id="A0A6B2QYR1"/>
<comment type="caution">
    <text evidence="5">The sequence shown here is derived from an EMBL/GenBank/DDBJ whole genome shotgun (WGS) entry which is preliminary data.</text>
</comment>
<dbReference type="GO" id="GO:0004165">
    <property type="term" value="F:delta(3)-delta(2)-enoyl-CoA isomerase activity"/>
    <property type="evidence" value="ECO:0007669"/>
    <property type="project" value="UniProtKB-ARBA"/>
</dbReference>
<dbReference type="InterPro" id="IPR029045">
    <property type="entry name" value="ClpP/crotonase-like_dom_sf"/>
</dbReference>
<sequence>MTSQTVLTEISQGVLTLTINRPERRNAIDTATYLTLAEQVSSVDIKAIRAIVLTGANNYFTAGNDLKDFQAPRPEGDSAGLTFLRSLVNCDLPIVAAIEGSAIGIGVTMLQHCDFVYAADNANFKIPFVPLGLCPEGASSLLLAQIVGPRRATDWLLRGQPFTATEAYDAGFLTGLCRPGETLSHARKIAAELSALPPEALQLSKRMLKHSQRSKIHETFDYELGLFSQRLKSEEAQAAFAGFFKAKA</sequence>
<dbReference type="Gene3D" id="3.90.226.10">
    <property type="entry name" value="2-enoyl-CoA Hydratase, Chain A, domain 1"/>
    <property type="match status" value="1"/>
</dbReference>
<accession>A0A6B2QYR1</accession>
<protein>
    <submittedName>
        <fullName evidence="5">Enoyl-CoA hydratase</fullName>
    </submittedName>
</protein>
<dbReference type="InterPro" id="IPR051053">
    <property type="entry name" value="ECH/Chromodomain_protein"/>
</dbReference>
<evidence type="ECO:0000256" key="1">
    <source>
        <dbReference type="ARBA" id="ARBA00004275"/>
    </source>
</evidence>
<evidence type="ECO:0000256" key="3">
    <source>
        <dbReference type="ARBA" id="ARBA00023140"/>
    </source>
</evidence>
<dbReference type="CDD" id="cd06558">
    <property type="entry name" value="crotonase-like"/>
    <property type="match status" value="1"/>
</dbReference>
<keyword evidence="3" id="KW-0576">Peroxisome</keyword>
<dbReference type="Gene3D" id="1.10.12.10">
    <property type="entry name" value="Lyase 2-enoyl-coa Hydratase, Chain A, domain 2"/>
    <property type="match status" value="1"/>
</dbReference>
<comment type="similarity">
    <text evidence="2">Belongs to the enoyl-CoA hydratase/isomerase family.</text>
</comment>
<organism evidence="5">
    <name type="scientific">Sheuella amnicola</name>
    <dbReference type="NCBI Taxonomy" id="2707330"/>
    <lineage>
        <taxon>Bacteria</taxon>
        <taxon>Pseudomonadati</taxon>
        <taxon>Pseudomonadota</taxon>
        <taxon>Betaproteobacteria</taxon>
        <taxon>Burkholderiales</taxon>
        <taxon>Alcaligenaceae</taxon>
        <taxon>Sheuella</taxon>
    </lineage>
</organism>
<proteinExistence type="inferred from homology"/>
<dbReference type="RefSeq" id="WP_163653888.1">
    <property type="nucleotide sequence ID" value="NZ_JAAGRN010000004.1"/>
</dbReference>
<dbReference type="EMBL" id="JAAGRN010000004">
    <property type="protein sequence ID" value="NDY83161.1"/>
    <property type="molecule type" value="Genomic_DNA"/>
</dbReference>
<name>A0A6B2QYR1_9BURK</name>
<dbReference type="Pfam" id="PF00378">
    <property type="entry name" value="ECH_1"/>
    <property type="match status" value="1"/>
</dbReference>
<dbReference type="SUPFAM" id="SSF52096">
    <property type="entry name" value="ClpP/crotonase"/>
    <property type="match status" value="1"/>
</dbReference>
<dbReference type="InterPro" id="IPR014748">
    <property type="entry name" value="Enoyl-CoA_hydra_C"/>
</dbReference>
<keyword evidence="4" id="KW-0413">Isomerase</keyword>
<dbReference type="PANTHER" id="PTHR43684:SF1">
    <property type="entry name" value="ENOYL-COA DELTA ISOMERASE 2"/>
    <property type="match status" value="1"/>
</dbReference>
<comment type="subcellular location">
    <subcellularLocation>
        <location evidence="1">Peroxisome</location>
    </subcellularLocation>
</comment>
<dbReference type="PANTHER" id="PTHR43684">
    <property type="match status" value="1"/>
</dbReference>
<evidence type="ECO:0000256" key="2">
    <source>
        <dbReference type="ARBA" id="ARBA00005254"/>
    </source>
</evidence>
<gene>
    <name evidence="5" type="ORF">G3I67_07945</name>
</gene>
<dbReference type="InterPro" id="IPR001753">
    <property type="entry name" value="Enoyl-CoA_hydra/iso"/>
</dbReference>
<evidence type="ECO:0000313" key="5">
    <source>
        <dbReference type="EMBL" id="NDY83161.1"/>
    </source>
</evidence>
<reference evidence="5" key="1">
    <citation type="submission" date="2020-02" db="EMBL/GenBank/DDBJ databases">
        <authorList>
            <person name="Chen W.-M."/>
        </authorList>
    </citation>
    <scope>NUCLEOTIDE SEQUENCE</scope>
    <source>
        <strain evidence="5">NBD-18</strain>
    </source>
</reference>
<evidence type="ECO:0000256" key="4">
    <source>
        <dbReference type="ARBA" id="ARBA00023235"/>
    </source>
</evidence>